<sequence>MKILTVAAVPLIIVLVLLGARSPDIDRWDEALGFADGTSLVLVIEPRQVGSCNMFLDDFREYLVGRKKEEFPQGVGLDVVALVEGEAEVPSLVRRYFARMRIPANIQAVNYDAVGDAVPDVPLPAVFMIRDGSVIWHETVTHATSLATVALSEFE</sequence>
<dbReference type="EMBL" id="JBBHLI010000008">
    <property type="protein sequence ID" value="MEK9501882.1"/>
    <property type="molecule type" value="Genomic_DNA"/>
</dbReference>
<dbReference type="RefSeq" id="WP_405280991.1">
    <property type="nucleotide sequence ID" value="NZ_JBBHLI010000008.1"/>
</dbReference>
<proteinExistence type="predicted"/>
<evidence type="ECO:0000313" key="1">
    <source>
        <dbReference type="EMBL" id="MEK9501882.1"/>
    </source>
</evidence>
<dbReference type="Proteomes" id="UP001484239">
    <property type="component" value="Unassembled WGS sequence"/>
</dbReference>
<reference evidence="1 2" key="1">
    <citation type="submission" date="2024-02" db="EMBL/GenBank/DDBJ databases">
        <title>A novel Gemmatimonadota bacterium.</title>
        <authorList>
            <person name="Du Z.-J."/>
            <person name="Ye Y.-Q."/>
        </authorList>
    </citation>
    <scope>NUCLEOTIDE SEQUENCE [LARGE SCALE GENOMIC DNA]</scope>
    <source>
        <strain evidence="1 2">DH-20</strain>
    </source>
</reference>
<organism evidence="1 2">
    <name type="scientific">Gaopeijia maritima</name>
    <dbReference type="NCBI Taxonomy" id="3119007"/>
    <lineage>
        <taxon>Bacteria</taxon>
        <taxon>Pseudomonadati</taxon>
        <taxon>Gemmatimonadota</taxon>
        <taxon>Longimicrobiia</taxon>
        <taxon>Gaopeijiales</taxon>
        <taxon>Gaopeijiaceae</taxon>
        <taxon>Gaopeijia</taxon>
    </lineage>
</organism>
<accession>A0ABU9EAW4</accession>
<name>A0ABU9EAW4_9BACT</name>
<comment type="caution">
    <text evidence="1">The sequence shown here is derived from an EMBL/GenBank/DDBJ whole genome shotgun (WGS) entry which is preliminary data.</text>
</comment>
<evidence type="ECO:0000313" key="2">
    <source>
        <dbReference type="Proteomes" id="UP001484239"/>
    </source>
</evidence>
<keyword evidence="2" id="KW-1185">Reference proteome</keyword>
<protein>
    <submittedName>
        <fullName evidence="1">Uncharacterized protein</fullName>
    </submittedName>
</protein>
<gene>
    <name evidence="1" type="ORF">WI372_12895</name>
</gene>